<comment type="caution">
    <text evidence="9">The sequence shown here is derived from an EMBL/GenBank/DDBJ whole genome shotgun (WGS) entry which is preliminary data.</text>
</comment>
<evidence type="ECO:0000256" key="6">
    <source>
        <dbReference type="ARBA" id="ARBA00023136"/>
    </source>
</evidence>
<feature type="transmembrane region" description="Helical" evidence="7">
    <location>
        <begin position="101"/>
        <end position="123"/>
    </location>
</feature>
<evidence type="ECO:0000256" key="3">
    <source>
        <dbReference type="ARBA" id="ARBA00022475"/>
    </source>
</evidence>
<organism evidence="9 10">
    <name type="scientific">Micromonospora wenchangensis</name>
    <dbReference type="NCBI Taxonomy" id="1185415"/>
    <lineage>
        <taxon>Bacteria</taxon>
        <taxon>Bacillati</taxon>
        <taxon>Actinomycetota</taxon>
        <taxon>Actinomycetes</taxon>
        <taxon>Micromonosporales</taxon>
        <taxon>Micromonosporaceae</taxon>
        <taxon>Micromonospora</taxon>
    </lineage>
</organism>
<evidence type="ECO:0000256" key="1">
    <source>
        <dbReference type="ARBA" id="ARBA00004651"/>
    </source>
</evidence>
<name>A0A246RGF5_9ACTN</name>
<dbReference type="RefSeq" id="WP_088646348.1">
    <property type="nucleotide sequence ID" value="NZ_MZMV01000051.1"/>
</dbReference>
<dbReference type="Pfam" id="PF05977">
    <property type="entry name" value="MFS_3"/>
    <property type="match status" value="1"/>
</dbReference>
<keyword evidence="5 7" id="KW-1133">Transmembrane helix</keyword>
<protein>
    <recommendedName>
        <fullName evidence="8">Major facilitator superfamily (MFS) profile domain-containing protein</fullName>
    </recommendedName>
</protein>
<keyword evidence="4 7" id="KW-0812">Transmembrane</keyword>
<feature type="transmembrane region" description="Helical" evidence="7">
    <location>
        <begin position="21"/>
        <end position="39"/>
    </location>
</feature>
<feature type="transmembrane region" description="Helical" evidence="7">
    <location>
        <begin position="74"/>
        <end position="95"/>
    </location>
</feature>
<feature type="transmembrane region" description="Helical" evidence="7">
    <location>
        <begin position="305"/>
        <end position="324"/>
    </location>
</feature>
<evidence type="ECO:0000256" key="5">
    <source>
        <dbReference type="ARBA" id="ARBA00022989"/>
    </source>
</evidence>
<evidence type="ECO:0000256" key="2">
    <source>
        <dbReference type="ARBA" id="ARBA00022448"/>
    </source>
</evidence>
<evidence type="ECO:0000313" key="9">
    <source>
        <dbReference type="EMBL" id="OWV02788.1"/>
    </source>
</evidence>
<sequence length="402" mass="40290">MLAPLRHAAFRRLAAGRLVNMVGNAVAPVALAFAVLDLTGSVRDLGLVVGARSLMNVLFVLFGGVLADRVPRRLVLVGSNLLGALTQAAVAALVLTGTATIPLLLALGAANGVVSALAQPAAAAATPQTVPAELIQSANAVIRLGMNAGMIGGTALGGLLVAAVGPGWGLAVDAVTFAVAAVAFAGVRVPAARGGAARTGVVADLREGWTEFAARTWVWVVVLGFMVLNAALAGGVSVLGPAVADATIGRSAWGLVLAAQTVGMVVGGIVALRLRVRRLLLLGVVCMVAESLLLLGLALTPTLVALLAAAVAVGIAVEQFAVAWETSIAQHVPADRLARVYSYDMLGSFVAIPLGQVAVGPAAAVVGTRDTLLILAALVVLSVLGMVSSRAVRRLEASTPGA</sequence>
<dbReference type="Gene3D" id="1.20.1250.20">
    <property type="entry name" value="MFS general substrate transporter like domains"/>
    <property type="match status" value="1"/>
</dbReference>
<dbReference type="CDD" id="cd06173">
    <property type="entry name" value="MFS_MefA_like"/>
    <property type="match status" value="1"/>
</dbReference>
<evidence type="ECO:0000259" key="8">
    <source>
        <dbReference type="PROSITE" id="PS50850"/>
    </source>
</evidence>
<feature type="transmembrane region" description="Helical" evidence="7">
    <location>
        <begin position="279"/>
        <end position="299"/>
    </location>
</feature>
<feature type="transmembrane region" description="Helical" evidence="7">
    <location>
        <begin position="252"/>
        <end position="272"/>
    </location>
</feature>
<keyword evidence="10" id="KW-1185">Reference proteome</keyword>
<feature type="transmembrane region" description="Helical" evidence="7">
    <location>
        <begin position="212"/>
        <end position="232"/>
    </location>
</feature>
<gene>
    <name evidence="9" type="ORF">B5D80_24800</name>
</gene>
<dbReference type="GO" id="GO:0005886">
    <property type="term" value="C:plasma membrane"/>
    <property type="evidence" value="ECO:0007669"/>
    <property type="project" value="UniProtKB-SubCell"/>
</dbReference>
<dbReference type="AlphaFoldDB" id="A0A246RGF5"/>
<evidence type="ECO:0000256" key="4">
    <source>
        <dbReference type="ARBA" id="ARBA00022692"/>
    </source>
</evidence>
<keyword evidence="6 7" id="KW-0472">Membrane</keyword>
<dbReference type="EMBL" id="MZMV01000051">
    <property type="protein sequence ID" value="OWV02788.1"/>
    <property type="molecule type" value="Genomic_DNA"/>
</dbReference>
<evidence type="ECO:0000313" key="10">
    <source>
        <dbReference type="Proteomes" id="UP000197174"/>
    </source>
</evidence>
<accession>A0A246RGF5</accession>
<dbReference type="PANTHER" id="PTHR23513">
    <property type="entry name" value="INTEGRAL MEMBRANE EFFLUX PROTEIN-RELATED"/>
    <property type="match status" value="1"/>
</dbReference>
<keyword evidence="3" id="KW-1003">Cell membrane</keyword>
<dbReference type="InterPro" id="IPR010290">
    <property type="entry name" value="TM_effector"/>
</dbReference>
<evidence type="ECO:0000256" key="7">
    <source>
        <dbReference type="SAM" id="Phobius"/>
    </source>
</evidence>
<dbReference type="InterPro" id="IPR020846">
    <property type="entry name" value="MFS_dom"/>
</dbReference>
<comment type="subcellular location">
    <subcellularLocation>
        <location evidence="1">Cell membrane</location>
        <topology evidence="1">Multi-pass membrane protein</topology>
    </subcellularLocation>
</comment>
<dbReference type="InterPro" id="IPR036259">
    <property type="entry name" value="MFS_trans_sf"/>
</dbReference>
<feature type="transmembrane region" description="Helical" evidence="7">
    <location>
        <begin position="45"/>
        <end position="67"/>
    </location>
</feature>
<dbReference type="PANTHER" id="PTHR23513:SF11">
    <property type="entry name" value="STAPHYLOFERRIN A TRANSPORTER"/>
    <property type="match status" value="1"/>
</dbReference>
<dbReference type="OrthoDB" id="4528313at2"/>
<dbReference type="SUPFAM" id="SSF103473">
    <property type="entry name" value="MFS general substrate transporter"/>
    <property type="match status" value="1"/>
</dbReference>
<proteinExistence type="predicted"/>
<feature type="transmembrane region" description="Helical" evidence="7">
    <location>
        <begin position="170"/>
        <end position="191"/>
    </location>
</feature>
<dbReference type="PROSITE" id="PS50850">
    <property type="entry name" value="MFS"/>
    <property type="match status" value="1"/>
</dbReference>
<feature type="domain" description="Major facilitator superfamily (MFS) profile" evidence="8">
    <location>
        <begin position="9"/>
        <end position="394"/>
    </location>
</feature>
<feature type="transmembrane region" description="Helical" evidence="7">
    <location>
        <begin position="345"/>
        <end position="366"/>
    </location>
</feature>
<dbReference type="GO" id="GO:0022857">
    <property type="term" value="F:transmembrane transporter activity"/>
    <property type="evidence" value="ECO:0007669"/>
    <property type="project" value="InterPro"/>
</dbReference>
<feature type="transmembrane region" description="Helical" evidence="7">
    <location>
        <begin position="144"/>
        <end position="164"/>
    </location>
</feature>
<feature type="transmembrane region" description="Helical" evidence="7">
    <location>
        <begin position="372"/>
        <end position="392"/>
    </location>
</feature>
<keyword evidence="2" id="KW-0813">Transport</keyword>
<dbReference type="Proteomes" id="UP000197174">
    <property type="component" value="Unassembled WGS sequence"/>
</dbReference>
<reference evidence="9 10" key="1">
    <citation type="submission" date="2017-03" db="EMBL/GenBank/DDBJ databases">
        <title>Whole genome sequence of Micromonospora wenchangensis, isolated from mangrove soil.</title>
        <authorList>
            <person name="Yang H."/>
        </authorList>
    </citation>
    <scope>NUCLEOTIDE SEQUENCE [LARGE SCALE GENOMIC DNA]</scope>
    <source>
        <strain evidence="9 10">CCTCC AA 2012002</strain>
    </source>
</reference>